<reference evidence="3 4" key="1">
    <citation type="submission" date="2015-04" db="EMBL/GenBank/DDBJ databases">
        <title>Genome sequence of aromatic hydrocarbons-degrading Sphingobium chungbukense DJ77.</title>
        <authorList>
            <person name="Kim Y.-C."/>
            <person name="Chae J.-C."/>
        </authorList>
    </citation>
    <scope>NUCLEOTIDE SEQUENCE [LARGE SCALE GENOMIC DNA]</scope>
    <source>
        <strain evidence="3 4">DJ77</strain>
    </source>
</reference>
<dbReference type="GO" id="GO:0003697">
    <property type="term" value="F:single-stranded DNA binding"/>
    <property type="evidence" value="ECO:0007669"/>
    <property type="project" value="InterPro"/>
</dbReference>
<dbReference type="RefSeq" id="WP_046765607.1">
    <property type="nucleotide sequence ID" value="NZ_LBIC01000011.1"/>
</dbReference>
<dbReference type="Pfam" id="PF18818">
    <property type="entry name" value="MPTase-PolyVal"/>
    <property type="match status" value="1"/>
</dbReference>
<evidence type="ECO:0000313" key="3">
    <source>
        <dbReference type="EMBL" id="KKW90247.1"/>
    </source>
</evidence>
<dbReference type="PATRIC" id="fig|56193.3.peg.4485"/>
<evidence type="ECO:0008006" key="5">
    <source>
        <dbReference type="Google" id="ProtNLM"/>
    </source>
</evidence>
<dbReference type="InterPro" id="IPR013610">
    <property type="entry name" value="ArdC_N"/>
</dbReference>
<feature type="non-terminal residue" evidence="3">
    <location>
        <position position="238"/>
    </location>
</feature>
<organism evidence="3 4">
    <name type="scientific">Sphingobium chungbukense</name>
    <dbReference type="NCBI Taxonomy" id="56193"/>
    <lineage>
        <taxon>Bacteria</taxon>
        <taxon>Pseudomonadati</taxon>
        <taxon>Pseudomonadota</taxon>
        <taxon>Alphaproteobacteria</taxon>
        <taxon>Sphingomonadales</taxon>
        <taxon>Sphingomonadaceae</taxon>
        <taxon>Sphingobium</taxon>
    </lineage>
</organism>
<name>A0A0M3AJK2_9SPHN</name>
<accession>A0A0M3AJK2</accession>
<dbReference type="Proteomes" id="UP000033874">
    <property type="component" value="Unassembled WGS sequence"/>
</dbReference>
<feature type="domain" description="N-terminal" evidence="1">
    <location>
        <begin position="10"/>
        <end position="127"/>
    </location>
</feature>
<protein>
    <recommendedName>
        <fullName evidence="5">Antirestriction protein</fullName>
    </recommendedName>
</protein>
<comment type="caution">
    <text evidence="3">The sequence shown here is derived from an EMBL/GenBank/DDBJ whole genome shotgun (WGS) entry which is preliminary data.</text>
</comment>
<evidence type="ECO:0000313" key="4">
    <source>
        <dbReference type="Proteomes" id="UP000033874"/>
    </source>
</evidence>
<keyword evidence="4" id="KW-1185">Reference proteome</keyword>
<proteinExistence type="predicted"/>
<sequence>MSVPKRSSRDVAAEITNLIIRKLEEGVPPWSRPWRWNGAGGRPLRHCGTPYQGINVLYLWAIGDAQGYRSRYWMTYRQAEALGGHVRKGEAGSISVYYSSFKKREEHPETGQEVERSIRFLRHYIVFNADQIDGLPAYFYPPVEPEQPIVPSERQAAIDAFFAAIPADVRHGGNRAYFTPTFDHIQLPNRTAFRSMDHYASTRCHETVHWSGHASRLARTFGKRFGDKAYAFEELVAL</sequence>
<evidence type="ECO:0000259" key="2">
    <source>
        <dbReference type="Pfam" id="PF18818"/>
    </source>
</evidence>
<feature type="domain" description="Polyvalent protein metallopeptidase" evidence="2">
    <location>
        <begin position="157"/>
        <end position="237"/>
    </location>
</feature>
<gene>
    <name evidence="3" type="ORF">YP76_21330</name>
</gene>
<evidence type="ECO:0000259" key="1">
    <source>
        <dbReference type="Pfam" id="PF08401"/>
    </source>
</evidence>
<dbReference type="InterPro" id="IPR041459">
    <property type="entry name" value="MPTase-PolyVal"/>
</dbReference>
<dbReference type="AlphaFoldDB" id="A0A0M3AJK2"/>
<dbReference type="EMBL" id="LBIC01000011">
    <property type="protein sequence ID" value="KKW90247.1"/>
    <property type="molecule type" value="Genomic_DNA"/>
</dbReference>
<dbReference type="Pfam" id="PF08401">
    <property type="entry name" value="ArdcN"/>
    <property type="match status" value="1"/>
</dbReference>
<dbReference type="STRING" id="56193.YP76_21330"/>